<proteinExistence type="predicted"/>
<comment type="caution">
    <text evidence="2">The sequence shown here is derived from an EMBL/GenBank/DDBJ whole genome shotgun (WGS) entry which is preliminary data.</text>
</comment>
<protein>
    <submittedName>
        <fullName evidence="2">Uncharacterized protein</fullName>
    </submittedName>
</protein>
<evidence type="ECO:0000313" key="2">
    <source>
        <dbReference type="EMBL" id="RGN31498.1"/>
    </source>
</evidence>
<feature type="region of interest" description="Disordered" evidence="1">
    <location>
        <begin position="34"/>
        <end position="63"/>
    </location>
</feature>
<dbReference type="AlphaFoldDB" id="A0A3E5B1M7"/>
<organism evidence="2 3">
    <name type="scientific">Bacteroides oleiciplenus</name>
    <dbReference type="NCBI Taxonomy" id="626931"/>
    <lineage>
        <taxon>Bacteria</taxon>
        <taxon>Pseudomonadati</taxon>
        <taxon>Bacteroidota</taxon>
        <taxon>Bacteroidia</taxon>
        <taxon>Bacteroidales</taxon>
        <taxon>Bacteroidaceae</taxon>
        <taxon>Bacteroides</taxon>
    </lineage>
</organism>
<feature type="compositionally biased region" description="Polar residues" evidence="1">
    <location>
        <begin position="52"/>
        <end position="63"/>
    </location>
</feature>
<accession>A0A3E5B1M7</accession>
<reference evidence="2 3" key="1">
    <citation type="submission" date="2018-08" db="EMBL/GenBank/DDBJ databases">
        <title>A genome reference for cultivated species of the human gut microbiota.</title>
        <authorList>
            <person name="Zou Y."/>
            <person name="Xue W."/>
            <person name="Luo G."/>
        </authorList>
    </citation>
    <scope>NUCLEOTIDE SEQUENCE [LARGE SCALE GENOMIC DNA]</scope>
    <source>
        <strain evidence="2 3">OM05-15BH</strain>
    </source>
</reference>
<name>A0A3E5B1M7_9BACE</name>
<gene>
    <name evidence="2" type="ORF">DXB65_20680</name>
</gene>
<sequence length="63" mass="6836">MASFCHRTGKTLPQPWQNVGNIAAKDACTLSCPFKKPNPPTLTTNPQTKTNAPNGKNVQSVRQ</sequence>
<evidence type="ECO:0000256" key="1">
    <source>
        <dbReference type="SAM" id="MobiDB-lite"/>
    </source>
</evidence>
<dbReference type="EMBL" id="QSUL01000018">
    <property type="protein sequence ID" value="RGN31498.1"/>
    <property type="molecule type" value="Genomic_DNA"/>
</dbReference>
<feature type="compositionally biased region" description="Low complexity" evidence="1">
    <location>
        <begin position="41"/>
        <end position="51"/>
    </location>
</feature>
<dbReference type="Proteomes" id="UP000260983">
    <property type="component" value="Unassembled WGS sequence"/>
</dbReference>
<evidence type="ECO:0000313" key="3">
    <source>
        <dbReference type="Proteomes" id="UP000260983"/>
    </source>
</evidence>